<dbReference type="PANTHER" id="PTHR23416">
    <property type="entry name" value="SIALIC ACID SYNTHASE-RELATED"/>
    <property type="match status" value="1"/>
</dbReference>
<sequence length="180" mass="19969">VSKYNDLIDDAVKLNEKELMEYYGYRGIFGRLQIRIKFVNSWILHKLAFSSPDSGFAIRMQRARGVKIGKNCHFNPYTFIDLIYPKLVHIEDNVTLGSFSMIFAHSNPTANLFLKKGSYPRKVAEVTIKSGAVINPGSIITSGVTIGKNSIVTPGSVVTQDVPDHCVVVGNPARVVKKIE</sequence>
<dbReference type="EMBL" id="UINC01022688">
    <property type="protein sequence ID" value="SVA92817.1"/>
    <property type="molecule type" value="Genomic_DNA"/>
</dbReference>
<dbReference type="GO" id="GO:0008374">
    <property type="term" value="F:O-acyltransferase activity"/>
    <property type="evidence" value="ECO:0007669"/>
    <property type="project" value="TreeGrafter"/>
</dbReference>
<evidence type="ECO:0000313" key="3">
    <source>
        <dbReference type="EMBL" id="SVA92817.1"/>
    </source>
</evidence>
<gene>
    <name evidence="3" type="ORF">METZ01_LOCUS145671</name>
</gene>
<feature type="non-terminal residue" evidence="3">
    <location>
        <position position="1"/>
    </location>
</feature>
<dbReference type="SUPFAM" id="SSF51161">
    <property type="entry name" value="Trimeric LpxA-like enzymes"/>
    <property type="match status" value="1"/>
</dbReference>
<evidence type="ECO:0000256" key="1">
    <source>
        <dbReference type="ARBA" id="ARBA00007274"/>
    </source>
</evidence>
<dbReference type="InterPro" id="IPR001451">
    <property type="entry name" value="Hexapep"/>
</dbReference>
<dbReference type="InterPro" id="IPR011004">
    <property type="entry name" value="Trimer_LpxA-like_sf"/>
</dbReference>
<dbReference type="PANTHER" id="PTHR23416:SF23">
    <property type="entry name" value="ACETYLTRANSFERASE C18B11.09C-RELATED"/>
    <property type="match status" value="1"/>
</dbReference>
<dbReference type="Pfam" id="PF00132">
    <property type="entry name" value="Hexapep"/>
    <property type="match status" value="1"/>
</dbReference>
<dbReference type="CDD" id="cd04647">
    <property type="entry name" value="LbH_MAT_like"/>
    <property type="match status" value="1"/>
</dbReference>
<comment type="similarity">
    <text evidence="1">Belongs to the transferase hexapeptide repeat family.</text>
</comment>
<evidence type="ECO:0008006" key="4">
    <source>
        <dbReference type="Google" id="ProtNLM"/>
    </source>
</evidence>
<protein>
    <recommendedName>
        <fullName evidence="4">Acetyltransferase</fullName>
    </recommendedName>
</protein>
<keyword evidence="2" id="KW-0808">Transferase</keyword>
<reference evidence="3" key="1">
    <citation type="submission" date="2018-05" db="EMBL/GenBank/DDBJ databases">
        <authorList>
            <person name="Lanie J.A."/>
            <person name="Ng W.-L."/>
            <person name="Kazmierczak K.M."/>
            <person name="Andrzejewski T.M."/>
            <person name="Davidsen T.M."/>
            <person name="Wayne K.J."/>
            <person name="Tettelin H."/>
            <person name="Glass J.I."/>
            <person name="Rusch D."/>
            <person name="Podicherti R."/>
            <person name="Tsui H.-C.T."/>
            <person name="Winkler M.E."/>
        </authorList>
    </citation>
    <scope>NUCLEOTIDE SEQUENCE</scope>
</reference>
<dbReference type="InterPro" id="IPR051159">
    <property type="entry name" value="Hexapeptide_acetyltransf"/>
</dbReference>
<proteinExistence type="inferred from homology"/>
<organism evidence="3">
    <name type="scientific">marine metagenome</name>
    <dbReference type="NCBI Taxonomy" id="408172"/>
    <lineage>
        <taxon>unclassified sequences</taxon>
        <taxon>metagenomes</taxon>
        <taxon>ecological metagenomes</taxon>
    </lineage>
</organism>
<name>A0A381ZVD8_9ZZZZ</name>
<dbReference type="AlphaFoldDB" id="A0A381ZVD8"/>
<dbReference type="Gene3D" id="2.160.10.10">
    <property type="entry name" value="Hexapeptide repeat proteins"/>
    <property type="match status" value="1"/>
</dbReference>
<evidence type="ECO:0000256" key="2">
    <source>
        <dbReference type="ARBA" id="ARBA00022679"/>
    </source>
</evidence>
<accession>A0A381ZVD8</accession>